<reference evidence="1" key="1">
    <citation type="submission" date="2018-05" db="EMBL/GenBank/DDBJ databases">
        <authorList>
            <person name="Lanie J.A."/>
            <person name="Ng W.-L."/>
            <person name="Kazmierczak K.M."/>
            <person name="Andrzejewski T.M."/>
            <person name="Davidsen T.M."/>
            <person name="Wayne K.J."/>
            <person name="Tettelin H."/>
            <person name="Glass J.I."/>
            <person name="Rusch D."/>
            <person name="Podicherti R."/>
            <person name="Tsui H.-C.T."/>
            <person name="Winkler M.E."/>
        </authorList>
    </citation>
    <scope>NUCLEOTIDE SEQUENCE</scope>
</reference>
<dbReference type="EMBL" id="UINC01054584">
    <property type="protein sequence ID" value="SVB72475.1"/>
    <property type="molecule type" value="Genomic_DNA"/>
</dbReference>
<feature type="non-terminal residue" evidence="1">
    <location>
        <position position="1"/>
    </location>
</feature>
<sequence>CYFVNDPPYSSSNISTEVAYTRINSNREI</sequence>
<evidence type="ECO:0000313" key="1">
    <source>
        <dbReference type="EMBL" id="SVB72475.1"/>
    </source>
</evidence>
<feature type="non-terminal residue" evidence="1">
    <location>
        <position position="29"/>
    </location>
</feature>
<dbReference type="AlphaFoldDB" id="A0A382GCF3"/>
<organism evidence="1">
    <name type="scientific">marine metagenome</name>
    <dbReference type="NCBI Taxonomy" id="408172"/>
    <lineage>
        <taxon>unclassified sequences</taxon>
        <taxon>metagenomes</taxon>
        <taxon>ecological metagenomes</taxon>
    </lineage>
</organism>
<accession>A0A382GCF3</accession>
<protein>
    <submittedName>
        <fullName evidence="1">Uncharacterized protein</fullName>
    </submittedName>
</protein>
<proteinExistence type="predicted"/>
<gene>
    <name evidence="1" type="ORF">METZ01_LOCUS225329</name>
</gene>
<name>A0A382GCF3_9ZZZZ</name>